<proteinExistence type="inferred from homology"/>
<dbReference type="GO" id="GO:0031931">
    <property type="term" value="C:TORC1 complex"/>
    <property type="evidence" value="ECO:0007669"/>
    <property type="project" value="TreeGrafter"/>
</dbReference>
<dbReference type="Pfam" id="PF23593">
    <property type="entry name" value="HEAT_ATR"/>
    <property type="match status" value="1"/>
</dbReference>
<dbReference type="SMART" id="SM01343">
    <property type="entry name" value="FATC"/>
    <property type="match status" value="1"/>
</dbReference>
<keyword evidence="3" id="KW-0808">Transferase</keyword>
<dbReference type="SMART" id="SM01345">
    <property type="entry name" value="Rapamycin_bind"/>
    <property type="match status" value="1"/>
</dbReference>
<dbReference type="InterPro" id="IPR050517">
    <property type="entry name" value="DDR_Repair_Kinase"/>
</dbReference>
<protein>
    <recommendedName>
        <fullName evidence="2">non-specific serine/threonine protein kinase</fullName>
        <ecNumber evidence="2">2.7.11.1</ecNumber>
    </recommendedName>
</protein>
<dbReference type="Gene3D" id="3.30.1010.10">
    <property type="entry name" value="Phosphatidylinositol 3-kinase Catalytic Subunit, Chain A, domain 4"/>
    <property type="match status" value="1"/>
</dbReference>
<organism evidence="13 14">
    <name type="scientific">Kwoniella dejecticola CBS 10117</name>
    <dbReference type="NCBI Taxonomy" id="1296121"/>
    <lineage>
        <taxon>Eukaryota</taxon>
        <taxon>Fungi</taxon>
        <taxon>Dikarya</taxon>
        <taxon>Basidiomycota</taxon>
        <taxon>Agaricomycotina</taxon>
        <taxon>Tremellomycetes</taxon>
        <taxon>Tremellales</taxon>
        <taxon>Cryptococcaceae</taxon>
        <taxon>Kwoniella</taxon>
    </lineage>
</organism>
<evidence type="ECO:0000259" key="11">
    <source>
        <dbReference type="PROSITE" id="PS51189"/>
    </source>
</evidence>
<feature type="compositionally biased region" description="Polar residues" evidence="9">
    <location>
        <begin position="138"/>
        <end position="155"/>
    </location>
</feature>
<accession>A0AAJ8KHP2</accession>
<dbReference type="GO" id="GO:0004674">
    <property type="term" value="F:protein serine/threonine kinase activity"/>
    <property type="evidence" value="ECO:0007669"/>
    <property type="project" value="UniProtKB-EC"/>
</dbReference>
<dbReference type="GO" id="GO:0031929">
    <property type="term" value="P:TOR signaling"/>
    <property type="evidence" value="ECO:0007669"/>
    <property type="project" value="TreeGrafter"/>
</dbReference>
<evidence type="ECO:0000256" key="4">
    <source>
        <dbReference type="ARBA" id="ARBA00022737"/>
    </source>
</evidence>
<feature type="domain" description="FAT" evidence="11">
    <location>
        <begin position="399"/>
        <end position="860"/>
    </location>
</feature>
<keyword evidence="14" id="KW-1185">Reference proteome</keyword>
<dbReference type="InterPro" id="IPR003152">
    <property type="entry name" value="FATC_dom"/>
</dbReference>
<reference evidence="13" key="1">
    <citation type="submission" date="2013-07" db="EMBL/GenBank/DDBJ databases">
        <authorList>
            <consortium name="The Broad Institute Genome Sequencing Platform"/>
            <person name="Cuomo C."/>
            <person name="Litvintseva A."/>
            <person name="Chen Y."/>
            <person name="Heitman J."/>
            <person name="Sun S."/>
            <person name="Springer D."/>
            <person name="Dromer F."/>
            <person name="Young S.K."/>
            <person name="Zeng Q."/>
            <person name="Gargeya S."/>
            <person name="Fitzgerald M."/>
            <person name="Abouelleil A."/>
            <person name="Alvarado L."/>
            <person name="Berlin A.M."/>
            <person name="Chapman S.B."/>
            <person name="Dewar J."/>
            <person name="Goldberg J."/>
            <person name="Griggs A."/>
            <person name="Gujja S."/>
            <person name="Hansen M."/>
            <person name="Howarth C."/>
            <person name="Imamovic A."/>
            <person name="Larimer J."/>
            <person name="McCowan C."/>
            <person name="Murphy C."/>
            <person name="Pearson M."/>
            <person name="Priest M."/>
            <person name="Roberts A."/>
            <person name="Saif S."/>
            <person name="Shea T."/>
            <person name="Sykes S."/>
            <person name="Wortman J."/>
            <person name="Nusbaum C."/>
            <person name="Birren B."/>
        </authorList>
    </citation>
    <scope>NUCLEOTIDE SEQUENCE</scope>
    <source>
        <strain evidence="13">CBS 10117</strain>
    </source>
</reference>
<keyword evidence="7" id="KW-0067">ATP-binding</keyword>
<dbReference type="Gene3D" id="1.10.1070.11">
    <property type="entry name" value="Phosphatidylinositol 3-/4-kinase, catalytic domain"/>
    <property type="match status" value="1"/>
</dbReference>
<dbReference type="SMART" id="SM00146">
    <property type="entry name" value="PI3Kc"/>
    <property type="match status" value="1"/>
</dbReference>
<dbReference type="GO" id="GO:0016242">
    <property type="term" value="P:negative regulation of macroautophagy"/>
    <property type="evidence" value="ECO:0007669"/>
    <property type="project" value="TreeGrafter"/>
</dbReference>
<dbReference type="InterPro" id="IPR009076">
    <property type="entry name" value="FRB_dom"/>
</dbReference>
<dbReference type="KEGG" id="kdj:28964192"/>
<dbReference type="GO" id="GO:0005634">
    <property type="term" value="C:nucleus"/>
    <property type="evidence" value="ECO:0007669"/>
    <property type="project" value="TreeGrafter"/>
</dbReference>
<evidence type="ECO:0000256" key="6">
    <source>
        <dbReference type="ARBA" id="ARBA00022777"/>
    </source>
</evidence>
<dbReference type="Pfam" id="PF02259">
    <property type="entry name" value="FAT"/>
    <property type="match status" value="1"/>
</dbReference>
<evidence type="ECO:0000256" key="5">
    <source>
        <dbReference type="ARBA" id="ARBA00022741"/>
    </source>
</evidence>
<dbReference type="PANTHER" id="PTHR11139:SF9">
    <property type="entry name" value="SERINE_THREONINE-PROTEIN KINASE MTOR"/>
    <property type="match status" value="1"/>
</dbReference>
<dbReference type="PROSITE" id="PS51190">
    <property type="entry name" value="FATC"/>
    <property type="match status" value="1"/>
</dbReference>
<keyword evidence="6" id="KW-0418">Kinase</keyword>
<dbReference type="Proteomes" id="UP000078595">
    <property type="component" value="Chromosome 1"/>
</dbReference>
<evidence type="ECO:0000313" key="14">
    <source>
        <dbReference type="Proteomes" id="UP000078595"/>
    </source>
</evidence>
<comment type="catalytic activity">
    <reaction evidence="8">
        <text>L-seryl-[protein] + ATP = O-phospho-L-seryl-[protein] + ADP + H(+)</text>
        <dbReference type="Rhea" id="RHEA:17989"/>
        <dbReference type="Rhea" id="RHEA-COMP:9863"/>
        <dbReference type="Rhea" id="RHEA-COMP:11604"/>
        <dbReference type="ChEBI" id="CHEBI:15378"/>
        <dbReference type="ChEBI" id="CHEBI:29999"/>
        <dbReference type="ChEBI" id="CHEBI:30616"/>
        <dbReference type="ChEBI" id="CHEBI:83421"/>
        <dbReference type="ChEBI" id="CHEBI:456216"/>
        <dbReference type="EC" id="2.7.11.1"/>
    </reaction>
</comment>
<dbReference type="PROSITE" id="PS51189">
    <property type="entry name" value="FAT"/>
    <property type="match status" value="1"/>
</dbReference>
<dbReference type="GeneID" id="28964192"/>
<evidence type="ECO:0000256" key="3">
    <source>
        <dbReference type="ARBA" id="ARBA00022679"/>
    </source>
</evidence>
<reference evidence="13" key="2">
    <citation type="submission" date="2024-02" db="EMBL/GenBank/DDBJ databases">
        <title>Comparative genomics of Cryptococcus and Kwoniella reveals pathogenesis evolution and contrasting modes of karyotype evolution via chromosome fusion or intercentromeric recombination.</title>
        <authorList>
            <person name="Coelho M.A."/>
            <person name="David-Palma M."/>
            <person name="Shea T."/>
            <person name="Bowers K."/>
            <person name="McGinley-Smith S."/>
            <person name="Mohammad A.W."/>
            <person name="Gnirke A."/>
            <person name="Yurkov A.M."/>
            <person name="Nowrousian M."/>
            <person name="Sun S."/>
            <person name="Cuomo C.A."/>
            <person name="Heitman J."/>
        </authorList>
    </citation>
    <scope>NUCLEOTIDE SEQUENCE</scope>
    <source>
        <strain evidence="13">CBS 10117</strain>
    </source>
</reference>
<dbReference type="GO" id="GO:0031932">
    <property type="term" value="C:TORC2 complex"/>
    <property type="evidence" value="ECO:0007669"/>
    <property type="project" value="TreeGrafter"/>
</dbReference>
<feature type="region of interest" description="Disordered" evidence="9">
    <location>
        <begin position="1352"/>
        <end position="1397"/>
    </location>
</feature>
<dbReference type="GO" id="GO:0005524">
    <property type="term" value="F:ATP binding"/>
    <property type="evidence" value="ECO:0007669"/>
    <property type="project" value="UniProtKB-KW"/>
</dbReference>
<evidence type="ECO:0000256" key="9">
    <source>
        <dbReference type="SAM" id="MobiDB-lite"/>
    </source>
</evidence>
<dbReference type="EC" id="2.7.11.1" evidence="2"/>
<evidence type="ECO:0000259" key="10">
    <source>
        <dbReference type="PROSITE" id="PS50290"/>
    </source>
</evidence>
<dbReference type="PANTHER" id="PTHR11139">
    <property type="entry name" value="ATAXIA TELANGIECTASIA MUTATED ATM -RELATED"/>
    <property type="match status" value="1"/>
</dbReference>
<sequence length="1485" mass="167680">MSGNPQYHITHRMVPLICQALIAAPEDETVWLEGLRMLANPKLKQALTLTSSIWLPLLLRGLETAKTLPVIISALNLLNHVAEILEPMKSCLLKPLRALGREKQFENLQELVRVVEKLDLTVWNNEKKPIGRPRSARTAPNSQANTPLPSGSEQTHAQKEQHPLLAEILAHNLPPKSRTVQQAWSQTLLSSAHDNPNIWLHNLYQATLEASNVPELVVASKLGPLIHEELFQTAFVKCYVQLETDQAFKDLVDNALACILKDPSVSQEITVVVLELMAFFNKDRREFGPMVHEAAKKCALENFDGALNSSLPGIVLWYAEQNAEAFPIQENIANLVETNISCLVLLTSLSGYDAAWSTLLWLEKDWNVEPEPIWITQLSHWQQALDSQDRLDQKSEGTTFSSFNTKMICYHALGCYQQGYELAQNLFEGLNDLDRRNTAHWATAAAWHMGDFETMADYLAFHPKGTSKSLYKAIIDVHNGQYASAFHHISKAQSLSYDEVQVQLDVGPQVAHRSLAKTELLVELQEVIQYKSQPELRDNLVKTWKTRFQKSHADPNTWLKRLELWTLACPPTTSGLQSCFIECAKHCESAGMHQAAENILKKITPAAPPLGCKVEYTRFRFEWKKAYQQHDLKEMDGILQRLIKHTQAYMEHIGVNQAELESQGLGLHPLTVLANCGPSDHQILSRRYFRIAEWTAALQGSDWITDDTSQVLKYTALASKIDDNWYAAGFALAERSLAIFEANDFSRSDPVAVSSYVVPAIRGLFLSARTKENPEFVIKALLRLVTLWFRFGESTAVLGEVENQLSLTPVDPWLSAIPQLIARLGTPHRDLQHTLINLLKSISSQYPHAVIWPLLTATQTSKVEHQEAARVIMSFICTMSDGIRLVDQAELVGKELIRTSASLMERWRGVIEKIIPRTELMETPWHEVPMIWAQDIQYLQAPETPDEEQFVQIFGEQLIQIDKSLRRYRSNKQISIVNYAYQELYKLYGDLEVQINQWKQPGSKLYLSSTAPRLLSLRDCVLTVPGQYDPNLKLDDQAFIDSFEPVVDILSSKQLPRKLVIRSYTADHTFLLKGNEDLRGDERIMQLFNLINTMLNHNSDAFSRNLHLLPYEVIPLSPSAGLVSWVSNTQQLQSMIMFNRAKNKQQSLNDKETASLLGYDPETFNPKRENPRFDPPAEMDKYDKLPIATKVQRLKACLAHSKQSDLKDVLWQKSPSSDIWIRRRTNFARTVGVSSFVGSIIGLGDRHGSNILIDQLTWGALHIDFGDLFNVAQERSFLPEKVPFRLTRMMTNAFELASRGGLEVPGTRGTFKQASLIVMNVLRDSRSTVLAMLEAFLYDPLLSWTIGPNDPSHADHGASHKTSAATEDKRKTTKRPPVQMHVVPQSLAPGSQGGTGSDIYDRIENSLITTYLETDSYMAKVSSGTGMTNSKALQVLSQIEKKLIGYHKDTEQPLTINRQVQALIEEATDLKNLSQGYVLGWIPQW</sequence>
<dbReference type="SUPFAM" id="SSF56112">
    <property type="entry name" value="Protein kinase-like (PK-like)"/>
    <property type="match status" value="1"/>
</dbReference>
<evidence type="ECO:0000259" key="12">
    <source>
        <dbReference type="PROSITE" id="PS51190"/>
    </source>
</evidence>
<evidence type="ECO:0000313" key="13">
    <source>
        <dbReference type="EMBL" id="WWC57958.1"/>
    </source>
</evidence>
<evidence type="ECO:0000256" key="2">
    <source>
        <dbReference type="ARBA" id="ARBA00012513"/>
    </source>
</evidence>
<dbReference type="InterPro" id="IPR011009">
    <property type="entry name" value="Kinase-like_dom_sf"/>
</dbReference>
<gene>
    <name evidence="13" type="ORF">I303_100493</name>
</gene>
<dbReference type="Pfam" id="PF08771">
    <property type="entry name" value="FRB_dom"/>
    <property type="match status" value="1"/>
</dbReference>
<feature type="domain" description="FATC" evidence="12">
    <location>
        <begin position="1452"/>
        <end position="1485"/>
    </location>
</feature>
<dbReference type="PROSITE" id="PS50290">
    <property type="entry name" value="PI3_4_KINASE_3"/>
    <property type="match status" value="1"/>
</dbReference>
<dbReference type="InterPro" id="IPR057564">
    <property type="entry name" value="HEAT_ATR"/>
</dbReference>
<dbReference type="InterPro" id="IPR000403">
    <property type="entry name" value="PI3/4_kinase_cat_dom"/>
</dbReference>
<comment type="similarity">
    <text evidence="1">Belongs to the PI3/PI4-kinase family.</text>
</comment>
<dbReference type="EMBL" id="CP144530">
    <property type="protein sequence ID" value="WWC57958.1"/>
    <property type="molecule type" value="Genomic_DNA"/>
</dbReference>
<dbReference type="InterPro" id="IPR036940">
    <property type="entry name" value="PI3/4_kinase_cat_sf"/>
</dbReference>
<dbReference type="InterPro" id="IPR014009">
    <property type="entry name" value="PIK_FAT"/>
</dbReference>
<dbReference type="Pfam" id="PF02260">
    <property type="entry name" value="FATC"/>
    <property type="match status" value="1"/>
</dbReference>
<dbReference type="GO" id="GO:0005737">
    <property type="term" value="C:cytoplasm"/>
    <property type="evidence" value="ECO:0007669"/>
    <property type="project" value="TreeGrafter"/>
</dbReference>
<dbReference type="InterPro" id="IPR003151">
    <property type="entry name" value="PIK-rel_kinase_FAT"/>
</dbReference>
<feature type="domain" description="PI3K/PI4K catalytic" evidence="10">
    <location>
        <begin position="1043"/>
        <end position="1384"/>
    </location>
</feature>
<dbReference type="RefSeq" id="XP_065824202.1">
    <property type="nucleotide sequence ID" value="XM_065968130.1"/>
</dbReference>
<dbReference type="GO" id="GO:0044877">
    <property type="term" value="F:protein-containing complex binding"/>
    <property type="evidence" value="ECO:0007669"/>
    <property type="project" value="InterPro"/>
</dbReference>
<dbReference type="Pfam" id="PF00454">
    <property type="entry name" value="PI3_PI4_kinase"/>
    <property type="match status" value="1"/>
</dbReference>
<keyword evidence="4" id="KW-0677">Repeat</keyword>
<name>A0AAJ8KHP2_9TREE</name>
<keyword evidence="5" id="KW-0547">Nucleotide-binding</keyword>
<evidence type="ECO:0000256" key="8">
    <source>
        <dbReference type="ARBA" id="ARBA00048679"/>
    </source>
</evidence>
<evidence type="ECO:0000256" key="7">
    <source>
        <dbReference type="ARBA" id="ARBA00022840"/>
    </source>
</evidence>
<evidence type="ECO:0000256" key="1">
    <source>
        <dbReference type="ARBA" id="ARBA00011031"/>
    </source>
</evidence>
<feature type="region of interest" description="Disordered" evidence="9">
    <location>
        <begin position="129"/>
        <end position="160"/>
    </location>
</feature>